<evidence type="ECO:0000313" key="2">
    <source>
        <dbReference type="EMBL" id="KAH3754046.1"/>
    </source>
</evidence>
<comment type="caution">
    <text evidence="2">The sequence shown here is derived from an EMBL/GenBank/DDBJ whole genome shotgun (WGS) entry which is preliminary data.</text>
</comment>
<accession>A0A9D4I8S4</accession>
<name>A0A9D4I8S4_DREPO</name>
<evidence type="ECO:0000313" key="3">
    <source>
        <dbReference type="EMBL" id="KAH3754108.1"/>
    </source>
</evidence>
<proteinExistence type="predicted"/>
<keyword evidence="4" id="KW-1185">Reference proteome</keyword>
<evidence type="ECO:0000313" key="4">
    <source>
        <dbReference type="Proteomes" id="UP000828390"/>
    </source>
</evidence>
<protein>
    <submittedName>
        <fullName evidence="2">Uncharacterized protein</fullName>
    </submittedName>
</protein>
<keyword evidence="1" id="KW-0472">Membrane</keyword>
<dbReference type="AlphaFoldDB" id="A0A9D4I8S4"/>
<evidence type="ECO:0000256" key="1">
    <source>
        <dbReference type="SAM" id="Phobius"/>
    </source>
</evidence>
<sequence length="108" mass="11459">MVVPFVSILIAGLAPVANLLHPSWRLALECAVSFILGPNLSVLSFFILVSSSFSFSGLSVNLSLHLYPHQELAAGGTKLACTQTLIRPPAKSVTRVWLAQGPGSRSES</sequence>
<reference evidence="2" key="1">
    <citation type="journal article" date="2019" name="bioRxiv">
        <title>The Genome of the Zebra Mussel, Dreissena polymorpha: A Resource for Invasive Species Research.</title>
        <authorList>
            <person name="McCartney M.A."/>
            <person name="Auch B."/>
            <person name="Kono T."/>
            <person name="Mallez S."/>
            <person name="Zhang Y."/>
            <person name="Obille A."/>
            <person name="Becker A."/>
            <person name="Abrahante J.E."/>
            <person name="Garbe J."/>
            <person name="Badalamenti J.P."/>
            <person name="Herman A."/>
            <person name="Mangelson H."/>
            <person name="Liachko I."/>
            <person name="Sullivan S."/>
            <person name="Sone E.D."/>
            <person name="Koren S."/>
            <person name="Silverstein K.A.T."/>
            <person name="Beckman K.B."/>
            <person name="Gohl D.M."/>
        </authorList>
    </citation>
    <scope>NUCLEOTIDE SEQUENCE</scope>
    <source>
        <strain evidence="2">Duluth1</strain>
        <tissue evidence="2">Whole animal</tissue>
    </source>
</reference>
<dbReference type="EMBL" id="JAIWYP010000010">
    <property type="protein sequence ID" value="KAH3754046.1"/>
    <property type="molecule type" value="Genomic_DNA"/>
</dbReference>
<gene>
    <name evidence="2" type="ORF">DPMN_188704</name>
    <name evidence="3" type="ORF">DPMN_188769</name>
</gene>
<dbReference type="EMBL" id="JAIWYP010000010">
    <property type="protein sequence ID" value="KAH3754108.1"/>
    <property type="molecule type" value="Genomic_DNA"/>
</dbReference>
<keyword evidence="1" id="KW-0812">Transmembrane</keyword>
<dbReference type="Proteomes" id="UP000828390">
    <property type="component" value="Unassembled WGS sequence"/>
</dbReference>
<keyword evidence="1" id="KW-1133">Transmembrane helix</keyword>
<feature type="transmembrane region" description="Helical" evidence="1">
    <location>
        <begin position="43"/>
        <end position="64"/>
    </location>
</feature>
<reference evidence="2" key="2">
    <citation type="submission" date="2020-11" db="EMBL/GenBank/DDBJ databases">
        <authorList>
            <person name="McCartney M.A."/>
            <person name="Auch B."/>
            <person name="Kono T."/>
            <person name="Mallez S."/>
            <person name="Becker A."/>
            <person name="Gohl D.M."/>
            <person name="Silverstein K.A.T."/>
            <person name="Koren S."/>
            <person name="Bechman K.B."/>
            <person name="Herman A."/>
            <person name="Abrahante J.E."/>
            <person name="Garbe J."/>
        </authorList>
    </citation>
    <scope>NUCLEOTIDE SEQUENCE</scope>
    <source>
        <strain evidence="2">Duluth1</strain>
        <tissue evidence="2">Whole animal</tissue>
    </source>
</reference>
<organism evidence="2 4">
    <name type="scientific">Dreissena polymorpha</name>
    <name type="common">Zebra mussel</name>
    <name type="synonym">Mytilus polymorpha</name>
    <dbReference type="NCBI Taxonomy" id="45954"/>
    <lineage>
        <taxon>Eukaryota</taxon>
        <taxon>Metazoa</taxon>
        <taxon>Spiralia</taxon>
        <taxon>Lophotrochozoa</taxon>
        <taxon>Mollusca</taxon>
        <taxon>Bivalvia</taxon>
        <taxon>Autobranchia</taxon>
        <taxon>Heteroconchia</taxon>
        <taxon>Euheterodonta</taxon>
        <taxon>Imparidentia</taxon>
        <taxon>Neoheterodontei</taxon>
        <taxon>Myida</taxon>
        <taxon>Dreissenoidea</taxon>
        <taxon>Dreissenidae</taxon>
        <taxon>Dreissena</taxon>
    </lineage>
</organism>